<gene>
    <name evidence="1" type="ORF">FOA19_04900</name>
</gene>
<proteinExistence type="predicted"/>
<organism evidence="1 2">
    <name type="scientific">Rufibacter hautae</name>
    <dbReference type="NCBI Taxonomy" id="2595005"/>
    <lineage>
        <taxon>Bacteria</taxon>
        <taxon>Pseudomonadati</taxon>
        <taxon>Bacteroidota</taxon>
        <taxon>Cytophagia</taxon>
        <taxon>Cytophagales</taxon>
        <taxon>Hymenobacteraceae</taxon>
        <taxon>Rufibacter</taxon>
    </lineage>
</organism>
<sequence>MIHSFRSRAVLAVACISILSLTSCEKMLRDMATKTTSGEKKQTADSVAAANAQASAAASARAKEPEYEITYPKGSKYADLTPPKGVKENPFEEIARISEAHAGEANWADKHADIKGVLLQNLQKDYLFVLQQQAANEMLRKELFPHYYQDMGNTRVLLTIAYYTEQLVEAKSEDSELIYKCLRALKGHWPDKQIAQVALGTAKRVQARPILSPADTTTRNGSYRQVYARELRKMAQKLSSNA</sequence>
<dbReference type="RefSeq" id="WP_149089647.1">
    <property type="nucleotide sequence ID" value="NZ_VKKY01000001.1"/>
</dbReference>
<protein>
    <submittedName>
        <fullName evidence="1">Uncharacterized protein</fullName>
    </submittedName>
</protein>
<keyword evidence="2" id="KW-1185">Reference proteome</keyword>
<name>A0A5B6TKR4_9BACT</name>
<dbReference type="PROSITE" id="PS51257">
    <property type="entry name" value="PROKAR_LIPOPROTEIN"/>
    <property type="match status" value="1"/>
</dbReference>
<evidence type="ECO:0000313" key="2">
    <source>
        <dbReference type="Proteomes" id="UP000324133"/>
    </source>
</evidence>
<dbReference type="OrthoDB" id="893186at2"/>
<accession>A0A5B6TKR4</accession>
<dbReference type="AlphaFoldDB" id="A0A5B6TKR4"/>
<comment type="caution">
    <text evidence="1">The sequence shown here is derived from an EMBL/GenBank/DDBJ whole genome shotgun (WGS) entry which is preliminary data.</text>
</comment>
<dbReference type="Proteomes" id="UP000324133">
    <property type="component" value="Unassembled WGS sequence"/>
</dbReference>
<reference evidence="1 2" key="1">
    <citation type="submission" date="2019-07" db="EMBL/GenBank/DDBJ databases">
        <title>Rufibacter sp. nov., isolated from lake sediment.</title>
        <authorList>
            <person name="Qu J.-H."/>
        </authorList>
    </citation>
    <scope>NUCLEOTIDE SEQUENCE [LARGE SCALE GENOMIC DNA]</scope>
    <source>
        <strain evidence="1 2">NBS58-1</strain>
    </source>
</reference>
<dbReference type="EMBL" id="VKKY01000001">
    <property type="protein sequence ID" value="KAA3440009.1"/>
    <property type="molecule type" value="Genomic_DNA"/>
</dbReference>
<evidence type="ECO:0000313" key="1">
    <source>
        <dbReference type="EMBL" id="KAA3440009.1"/>
    </source>
</evidence>